<evidence type="ECO:0000313" key="3">
    <source>
        <dbReference type="Proteomes" id="UP000233551"/>
    </source>
</evidence>
<name>A0A2I0I5C7_PUNGR</name>
<feature type="compositionally biased region" description="Basic residues" evidence="1">
    <location>
        <begin position="36"/>
        <end position="48"/>
    </location>
</feature>
<dbReference type="EMBL" id="PGOL01003864">
    <property type="protein sequence ID" value="PKI39178.1"/>
    <property type="molecule type" value="Genomic_DNA"/>
</dbReference>
<comment type="caution">
    <text evidence="2">The sequence shown here is derived from an EMBL/GenBank/DDBJ whole genome shotgun (WGS) entry which is preliminary data.</text>
</comment>
<evidence type="ECO:0000313" key="2">
    <source>
        <dbReference type="EMBL" id="PKI39178.1"/>
    </source>
</evidence>
<reference evidence="2 3" key="1">
    <citation type="submission" date="2017-11" db="EMBL/GenBank/DDBJ databases">
        <title>De-novo sequencing of pomegranate (Punica granatum L.) genome.</title>
        <authorList>
            <person name="Akparov Z."/>
            <person name="Amiraslanov A."/>
            <person name="Hajiyeva S."/>
            <person name="Abbasov M."/>
            <person name="Kaur K."/>
            <person name="Hamwieh A."/>
            <person name="Solovyev V."/>
            <person name="Salamov A."/>
            <person name="Braich B."/>
            <person name="Kosarev P."/>
            <person name="Mahmoud A."/>
            <person name="Hajiyev E."/>
            <person name="Babayeva S."/>
            <person name="Izzatullayeva V."/>
            <person name="Mammadov A."/>
            <person name="Mammadov A."/>
            <person name="Sharifova S."/>
            <person name="Ojaghi J."/>
            <person name="Eynullazada K."/>
            <person name="Bayramov B."/>
            <person name="Abdulazimova A."/>
            <person name="Shahmuradov I."/>
        </authorList>
    </citation>
    <scope>NUCLEOTIDE SEQUENCE [LARGE SCALE GENOMIC DNA]</scope>
    <source>
        <strain evidence="3">cv. AG2017</strain>
        <tissue evidence="2">Leaf</tissue>
    </source>
</reference>
<gene>
    <name evidence="2" type="ORF">CRG98_040424</name>
</gene>
<protein>
    <submittedName>
        <fullName evidence="2">Uncharacterized protein</fullName>
    </submittedName>
</protein>
<evidence type="ECO:0000256" key="1">
    <source>
        <dbReference type="SAM" id="MobiDB-lite"/>
    </source>
</evidence>
<accession>A0A2I0I5C7</accession>
<dbReference type="AlphaFoldDB" id="A0A2I0I5C7"/>
<sequence>MDTGRGATHGALGLASRLQFCAIRLRPEKGTQGKRGGGRRWGPRHRPPHPTGIGRIPNLGFSRFRLVGASILITTPDSATPIGEWWLVVRLPTPLFP</sequence>
<feature type="region of interest" description="Disordered" evidence="1">
    <location>
        <begin position="26"/>
        <end position="54"/>
    </location>
</feature>
<proteinExistence type="predicted"/>
<dbReference type="Proteomes" id="UP000233551">
    <property type="component" value="Unassembled WGS sequence"/>
</dbReference>
<keyword evidence="3" id="KW-1185">Reference proteome</keyword>
<organism evidence="2 3">
    <name type="scientific">Punica granatum</name>
    <name type="common">Pomegranate</name>
    <dbReference type="NCBI Taxonomy" id="22663"/>
    <lineage>
        <taxon>Eukaryota</taxon>
        <taxon>Viridiplantae</taxon>
        <taxon>Streptophyta</taxon>
        <taxon>Embryophyta</taxon>
        <taxon>Tracheophyta</taxon>
        <taxon>Spermatophyta</taxon>
        <taxon>Magnoliopsida</taxon>
        <taxon>eudicotyledons</taxon>
        <taxon>Gunneridae</taxon>
        <taxon>Pentapetalae</taxon>
        <taxon>rosids</taxon>
        <taxon>malvids</taxon>
        <taxon>Myrtales</taxon>
        <taxon>Lythraceae</taxon>
        <taxon>Punica</taxon>
    </lineage>
</organism>